<dbReference type="Proteomes" id="UP000028545">
    <property type="component" value="Unassembled WGS sequence"/>
</dbReference>
<dbReference type="HOGENOM" id="CLU_039071_0_1_1"/>
<gene>
    <name evidence="2" type="ORF">SAPIO_CDS9614</name>
</gene>
<keyword evidence="3" id="KW-1185">Reference proteome</keyword>
<sequence>MAPTTPKTNFRTFDVQARLLRAIVAAHPEVKWNYKDIVKSYGSDLNETKLGHRMRHLKTQAEIIRRGLKEGHDPKDMPTEANFPKDQNKIDPNICKYFGESTPDGIQFQFRTIKKDAATLRAAAESGKDPTTALSMNPSTPSSRASAKSTPTTGRSRATPKSTSRKKIVSTPLKREFSDSEEEDSEEVDYKARDLTPTPTARPAPKRQKSGSATFDMTSESSESVFTPASQSFPAGSDVDTKATLSQSFYETDSFESGNSMNSTLLAPEDVHKYHQDLCNFEI</sequence>
<name>A0A084FX61_PSEDA</name>
<feature type="region of interest" description="Disordered" evidence="1">
    <location>
        <begin position="121"/>
        <end position="239"/>
    </location>
</feature>
<protein>
    <submittedName>
        <fullName evidence="2">Uncharacterized protein</fullName>
    </submittedName>
</protein>
<dbReference type="OrthoDB" id="4828117at2759"/>
<dbReference type="KEGG" id="sapo:SAPIO_CDS9614"/>
<comment type="caution">
    <text evidence="2">The sequence shown here is derived from an EMBL/GenBank/DDBJ whole genome shotgun (WGS) entry which is preliminary data.</text>
</comment>
<reference evidence="2 3" key="1">
    <citation type="journal article" date="2014" name="Genome Announc.">
        <title>Draft genome sequence of the pathogenic fungus Scedosporium apiospermum.</title>
        <authorList>
            <person name="Vandeputte P."/>
            <person name="Ghamrawi S."/>
            <person name="Rechenmann M."/>
            <person name="Iltis A."/>
            <person name="Giraud S."/>
            <person name="Fleury M."/>
            <person name="Thornton C."/>
            <person name="Delhaes L."/>
            <person name="Meyer W."/>
            <person name="Papon N."/>
            <person name="Bouchara J.P."/>
        </authorList>
    </citation>
    <scope>NUCLEOTIDE SEQUENCE [LARGE SCALE GENOMIC DNA]</scope>
    <source>
        <strain evidence="2 3">IHEM 14462</strain>
    </source>
</reference>
<organism evidence="2 3">
    <name type="scientific">Pseudallescheria apiosperma</name>
    <name type="common">Scedosporium apiospermum</name>
    <dbReference type="NCBI Taxonomy" id="563466"/>
    <lineage>
        <taxon>Eukaryota</taxon>
        <taxon>Fungi</taxon>
        <taxon>Dikarya</taxon>
        <taxon>Ascomycota</taxon>
        <taxon>Pezizomycotina</taxon>
        <taxon>Sordariomycetes</taxon>
        <taxon>Hypocreomycetidae</taxon>
        <taxon>Microascales</taxon>
        <taxon>Microascaceae</taxon>
        <taxon>Scedosporium</taxon>
    </lineage>
</organism>
<evidence type="ECO:0000256" key="1">
    <source>
        <dbReference type="SAM" id="MobiDB-lite"/>
    </source>
</evidence>
<dbReference type="OMA" id="IAKYYGE"/>
<dbReference type="VEuPathDB" id="FungiDB:SAPIO_CDS9614"/>
<dbReference type="GeneID" id="27728686"/>
<evidence type="ECO:0000313" key="2">
    <source>
        <dbReference type="EMBL" id="KEZ39673.1"/>
    </source>
</evidence>
<feature type="compositionally biased region" description="Polar residues" evidence="1">
    <location>
        <begin position="210"/>
        <end position="234"/>
    </location>
</feature>
<evidence type="ECO:0000313" key="3">
    <source>
        <dbReference type="Proteomes" id="UP000028545"/>
    </source>
</evidence>
<feature type="compositionally biased region" description="Polar residues" evidence="1">
    <location>
        <begin position="132"/>
        <end position="162"/>
    </location>
</feature>
<dbReference type="RefSeq" id="XP_016639472.1">
    <property type="nucleotide sequence ID" value="XM_016790962.1"/>
</dbReference>
<dbReference type="EMBL" id="JOWA01000143">
    <property type="protein sequence ID" value="KEZ39673.1"/>
    <property type="molecule type" value="Genomic_DNA"/>
</dbReference>
<accession>A0A084FX61</accession>
<proteinExistence type="predicted"/>
<dbReference type="AlphaFoldDB" id="A0A084FX61"/>